<dbReference type="InterPro" id="IPR008889">
    <property type="entry name" value="VQ"/>
</dbReference>
<dbReference type="Pfam" id="PF05678">
    <property type="entry name" value="VQ"/>
    <property type="match status" value="1"/>
</dbReference>
<dbReference type="GO" id="GO:0005516">
    <property type="term" value="F:calmodulin binding"/>
    <property type="evidence" value="ECO:0007669"/>
    <property type="project" value="TreeGrafter"/>
</dbReference>
<proteinExistence type="predicted"/>
<dbReference type="GO" id="GO:0005634">
    <property type="term" value="C:nucleus"/>
    <property type="evidence" value="ECO:0007669"/>
    <property type="project" value="TreeGrafter"/>
</dbReference>
<reference evidence="3 4" key="1">
    <citation type="submission" date="2018-04" db="EMBL/GenBank/DDBJ databases">
        <authorList>
            <person name="Vogel A."/>
        </authorList>
    </citation>
    <scope>NUCLEOTIDE SEQUENCE [LARGE SCALE GENOMIC DNA]</scope>
</reference>
<feature type="region of interest" description="Disordered" evidence="1">
    <location>
        <begin position="1"/>
        <end position="20"/>
    </location>
</feature>
<dbReference type="GO" id="GO:0006970">
    <property type="term" value="P:response to osmotic stress"/>
    <property type="evidence" value="ECO:0007669"/>
    <property type="project" value="TreeGrafter"/>
</dbReference>
<feature type="compositionally biased region" description="Pro residues" evidence="1">
    <location>
        <begin position="184"/>
        <end position="194"/>
    </location>
</feature>
<keyword evidence="4" id="KW-1185">Reference proteome</keyword>
<evidence type="ECO:0000259" key="2">
    <source>
        <dbReference type="Pfam" id="PF05678"/>
    </source>
</evidence>
<dbReference type="InterPro" id="IPR039609">
    <property type="entry name" value="VQ_15/22"/>
</dbReference>
<feature type="compositionally biased region" description="Basic residues" evidence="1">
    <location>
        <begin position="90"/>
        <end position="101"/>
    </location>
</feature>
<feature type="domain" description="VQ" evidence="2">
    <location>
        <begin position="107"/>
        <end position="127"/>
    </location>
</feature>
<dbReference type="EMBL" id="OOIL02000182">
    <property type="protein sequence ID" value="VFQ61559.1"/>
    <property type="molecule type" value="Genomic_DNA"/>
</dbReference>
<protein>
    <recommendedName>
        <fullName evidence="2">VQ domain-containing protein</fullName>
    </recommendedName>
</protein>
<accession>A0A484KF08</accession>
<dbReference type="PANTHER" id="PTHR33179:SF9">
    <property type="entry name" value="OS01G0278000 PROTEIN"/>
    <property type="match status" value="1"/>
</dbReference>
<sequence length="232" mass="24678">MASFDDLPALEPWGSRFPDSWISDVFSRETETITQALQKSMSDSPATAAAGFPPGFFPDEAPVGTPGSASGATASWGSENETAGSVRLGVKGKAKKRRSRASKAATTTTYITADAAHFRQMVQQVTGFKLGGPVKAGPVLKPEPHRPTHRPPPTGFLPTLDTSAFLLDQSKQPPPMGVAGSRSPLPPPPPPPPRMEGDGSFGSGFDFDYFSDFPILESWKTTHKITNLPPLC</sequence>
<name>A0A484KF08_9ASTE</name>
<feature type="region of interest" description="Disordered" evidence="1">
    <location>
        <begin position="37"/>
        <end position="106"/>
    </location>
</feature>
<dbReference type="AlphaFoldDB" id="A0A484KF08"/>
<evidence type="ECO:0000313" key="3">
    <source>
        <dbReference type="EMBL" id="VFQ61559.1"/>
    </source>
</evidence>
<organism evidence="3 4">
    <name type="scientific">Cuscuta campestris</name>
    <dbReference type="NCBI Taxonomy" id="132261"/>
    <lineage>
        <taxon>Eukaryota</taxon>
        <taxon>Viridiplantae</taxon>
        <taxon>Streptophyta</taxon>
        <taxon>Embryophyta</taxon>
        <taxon>Tracheophyta</taxon>
        <taxon>Spermatophyta</taxon>
        <taxon>Magnoliopsida</taxon>
        <taxon>eudicotyledons</taxon>
        <taxon>Gunneridae</taxon>
        <taxon>Pentapetalae</taxon>
        <taxon>asterids</taxon>
        <taxon>lamiids</taxon>
        <taxon>Solanales</taxon>
        <taxon>Convolvulaceae</taxon>
        <taxon>Cuscuteae</taxon>
        <taxon>Cuscuta</taxon>
        <taxon>Cuscuta subgen. Grammica</taxon>
        <taxon>Cuscuta sect. Cleistogrammica</taxon>
    </lineage>
</organism>
<evidence type="ECO:0000313" key="4">
    <source>
        <dbReference type="Proteomes" id="UP000595140"/>
    </source>
</evidence>
<feature type="region of interest" description="Disordered" evidence="1">
    <location>
        <begin position="167"/>
        <end position="201"/>
    </location>
</feature>
<gene>
    <name evidence="3" type="ORF">CCAM_LOCUS3335</name>
</gene>
<feature type="compositionally biased region" description="Low complexity" evidence="1">
    <location>
        <begin position="45"/>
        <end position="78"/>
    </location>
</feature>
<dbReference type="OrthoDB" id="780868at2759"/>
<evidence type="ECO:0000256" key="1">
    <source>
        <dbReference type="SAM" id="MobiDB-lite"/>
    </source>
</evidence>
<dbReference type="PANTHER" id="PTHR33179">
    <property type="entry name" value="VQ MOTIF-CONTAINING PROTEIN"/>
    <property type="match status" value="1"/>
</dbReference>
<dbReference type="Proteomes" id="UP000595140">
    <property type="component" value="Unassembled WGS sequence"/>
</dbReference>